<sequence length="123" mass="14112">MNTLGIRQGLTRAQLRDHPEFKIFERFQVKKWLKEGTSPSQIWGNLGLTNFDGDVQIAAGFTTYMEYVWALGAKVRKYNRNGGTPPTIHQIVDPEELRYTVSILHWKSFDDITINQVVGAYPL</sequence>
<evidence type="ECO:0000313" key="2">
    <source>
        <dbReference type="Proteomes" id="UP000002640"/>
    </source>
</evidence>
<dbReference type="GeneID" id="20642078"/>
<dbReference type="Proteomes" id="UP000002640">
    <property type="component" value="Unassembled WGS sequence"/>
</dbReference>
<protein>
    <submittedName>
        <fullName evidence="1">Uncharacterized protein</fullName>
    </submittedName>
</protein>
<keyword evidence="2" id="KW-1185">Reference proteome</keyword>
<evidence type="ECO:0000313" key="1">
    <source>
        <dbReference type="EMBL" id="EGZ15318.1"/>
    </source>
</evidence>
<dbReference type="InParanoid" id="G4ZMH1"/>
<name>G4ZMH1_PHYSP</name>
<dbReference type="AlphaFoldDB" id="G4ZMH1"/>
<dbReference type="KEGG" id="psoj:PHYSODRAFT_301880"/>
<dbReference type="EMBL" id="JH159155">
    <property type="protein sequence ID" value="EGZ15318.1"/>
    <property type="molecule type" value="Genomic_DNA"/>
</dbReference>
<reference evidence="1 2" key="1">
    <citation type="journal article" date="2006" name="Science">
        <title>Phytophthora genome sequences uncover evolutionary origins and mechanisms of pathogenesis.</title>
        <authorList>
            <person name="Tyler B.M."/>
            <person name="Tripathy S."/>
            <person name="Zhang X."/>
            <person name="Dehal P."/>
            <person name="Jiang R.H."/>
            <person name="Aerts A."/>
            <person name="Arredondo F.D."/>
            <person name="Baxter L."/>
            <person name="Bensasson D."/>
            <person name="Beynon J.L."/>
            <person name="Chapman J."/>
            <person name="Damasceno C.M."/>
            <person name="Dorrance A.E."/>
            <person name="Dou D."/>
            <person name="Dickerman A.W."/>
            <person name="Dubchak I.L."/>
            <person name="Garbelotto M."/>
            <person name="Gijzen M."/>
            <person name="Gordon S.G."/>
            <person name="Govers F."/>
            <person name="Grunwald N.J."/>
            <person name="Huang W."/>
            <person name="Ivors K.L."/>
            <person name="Jones R.W."/>
            <person name="Kamoun S."/>
            <person name="Krampis K."/>
            <person name="Lamour K.H."/>
            <person name="Lee M.K."/>
            <person name="McDonald W.H."/>
            <person name="Medina M."/>
            <person name="Meijer H.J."/>
            <person name="Nordberg E.K."/>
            <person name="Maclean D.J."/>
            <person name="Ospina-Giraldo M.D."/>
            <person name="Morris P.F."/>
            <person name="Phuntumart V."/>
            <person name="Putnam N.H."/>
            <person name="Rash S."/>
            <person name="Rose J.K."/>
            <person name="Sakihama Y."/>
            <person name="Salamov A.A."/>
            <person name="Savidor A."/>
            <person name="Scheuring C.F."/>
            <person name="Smith B.M."/>
            <person name="Sobral B.W."/>
            <person name="Terry A."/>
            <person name="Torto-Alalibo T.A."/>
            <person name="Win J."/>
            <person name="Xu Z."/>
            <person name="Zhang H."/>
            <person name="Grigoriev I.V."/>
            <person name="Rokhsar D.S."/>
            <person name="Boore J.L."/>
        </authorList>
    </citation>
    <scope>NUCLEOTIDE SEQUENCE [LARGE SCALE GENOMIC DNA]</scope>
    <source>
        <strain evidence="1 2">P6497</strain>
    </source>
</reference>
<proteinExistence type="predicted"/>
<organism evidence="1 2">
    <name type="scientific">Phytophthora sojae (strain P6497)</name>
    <name type="common">Soybean stem and root rot agent</name>
    <name type="synonym">Phytophthora megasperma f. sp. glycines</name>
    <dbReference type="NCBI Taxonomy" id="1094619"/>
    <lineage>
        <taxon>Eukaryota</taxon>
        <taxon>Sar</taxon>
        <taxon>Stramenopiles</taxon>
        <taxon>Oomycota</taxon>
        <taxon>Peronosporomycetes</taxon>
        <taxon>Peronosporales</taxon>
        <taxon>Peronosporaceae</taxon>
        <taxon>Phytophthora</taxon>
    </lineage>
</organism>
<gene>
    <name evidence="1" type="ORF">PHYSODRAFT_301880</name>
</gene>
<dbReference type="RefSeq" id="XP_009529067.1">
    <property type="nucleotide sequence ID" value="XM_009530772.1"/>
</dbReference>
<accession>G4ZMH1</accession>